<gene>
    <name evidence="1" type="ORF">NDU88_002474</name>
</gene>
<reference evidence="1" key="1">
    <citation type="journal article" date="2022" name="bioRxiv">
        <title>Sequencing and chromosome-scale assembly of the giantPleurodeles waltlgenome.</title>
        <authorList>
            <person name="Brown T."/>
            <person name="Elewa A."/>
            <person name="Iarovenko S."/>
            <person name="Subramanian E."/>
            <person name="Araus A.J."/>
            <person name="Petzold A."/>
            <person name="Susuki M."/>
            <person name="Suzuki K.-i.T."/>
            <person name="Hayashi T."/>
            <person name="Toyoda A."/>
            <person name="Oliveira C."/>
            <person name="Osipova E."/>
            <person name="Leigh N.D."/>
            <person name="Simon A."/>
            <person name="Yun M.H."/>
        </authorList>
    </citation>
    <scope>NUCLEOTIDE SEQUENCE</scope>
    <source>
        <strain evidence="1">20211129_DDA</strain>
        <tissue evidence="1">Liver</tissue>
    </source>
</reference>
<proteinExistence type="predicted"/>
<dbReference type="AlphaFoldDB" id="A0AAV7KS80"/>
<accession>A0AAV7KS80</accession>
<name>A0AAV7KS80_PLEWA</name>
<sequence length="67" mass="7347">MRGEIALLLARLIRHHAGVRRLVAPGWRWCWVAVEPWAVAGLGDGSPRRCGAKSGWAHVDPWPAVLG</sequence>
<protein>
    <submittedName>
        <fullName evidence="1">Uncharacterized protein</fullName>
    </submittedName>
</protein>
<organism evidence="1 2">
    <name type="scientific">Pleurodeles waltl</name>
    <name type="common">Iberian ribbed newt</name>
    <dbReference type="NCBI Taxonomy" id="8319"/>
    <lineage>
        <taxon>Eukaryota</taxon>
        <taxon>Metazoa</taxon>
        <taxon>Chordata</taxon>
        <taxon>Craniata</taxon>
        <taxon>Vertebrata</taxon>
        <taxon>Euteleostomi</taxon>
        <taxon>Amphibia</taxon>
        <taxon>Batrachia</taxon>
        <taxon>Caudata</taxon>
        <taxon>Salamandroidea</taxon>
        <taxon>Salamandridae</taxon>
        <taxon>Pleurodelinae</taxon>
        <taxon>Pleurodeles</taxon>
    </lineage>
</organism>
<keyword evidence="2" id="KW-1185">Reference proteome</keyword>
<dbReference type="EMBL" id="JANPWB010000016">
    <property type="protein sequence ID" value="KAJ1082306.1"/>
    <property type="molecule type" value="Genomic_DNA"/>
</dbReference>
<evidence type="ECO:0000313" key="1">
    <source>
        <dbReference type="EMBL" id="KAJ1082306.1"/>
    </source>
</evidence>
<comment type="caution">
    <text evidence="1">The sequence shown here is derived from an EMBL/GenBank/DDBJ whole genome shotgun (WGS) entry which is preliminary data.</text>
</comment>
<dbReference type="Proteomes" id="UP001066276">
    <property type="component" value="Chromosome 12"/>
</dbReference>
<evidence type="ECO:0000313" key="2">
    <source>
        <dbReference type="Proteomes" id="UP001066276"/>
    </source>
</evidence>